<dbReference type="PROSITE" id="PS00086">
    <property type="entry name" value="CYTOCHROME_P450"/>
    <property type="match status" value="1"/>
</dbReference>
<dbReference type="GO" id="GO:0016705">
    <property type="term" value="F:oxidoreductase activity, acting on paired donors, with incorporation or reduction of molecular oxygen"/>
    <property type="evidence" value="ECO:0007669"/>
    <property type="project" value="InterPro"/>
</dbReference>
<evidence type="ECO:0000256" key="1">
    <source>
        <dbReference type="ARBA" id="ARBA00001971"/>
    </source>
</evidence>
<evidence type="ECO:0000256" key="3">
    <source>
        <dbReference type="ARBA" id="ARBA00022723"/>
    </source>
</evidence>
<comment type="cofactor">
    <cofactor evidence="1 5">
        <name>heme</name>
        <dbReference type="ChEBI" id="CHEBI:30413"/>
    </cofactor>
</comment>
<dbReference type="PRINTS" id="PR00463">
    <property type="entry name" value="EP450I"/>
</dbReference>
<reference evidence="7 8" key="1">
    <citation type="journal article" date="2016" name="Nat. Commun.">
        <title>Ectomycorrhizal ecology is imprinted in the genome of the dominant symbiotic fungus Cenococcum geophilum.</title>
        <authorList>
            <consortium name="DOE Joint Genome Institute"/>
            <person name="Peter M."/>
            <person name="Kohler A."/>
            <person name="Ohm R.A."/>
            <person name="Kuo A."/>
            <person name="Krutzmann J."/>
            <person name="Morin E."/>
            <person name="Arend M."/>
            <person name="Barry K.W."/>
            <person name="Binder M."/>
            <person name="Choi C."/>
            <person name="Clum A."/>
            <person name="Copeland A."/>
            <person name="Grisel N."/>
            <person name="Haridas S."/>
            <person name="Kipfer T."/>
            <person name="LaButti K."/>
            <person name="Lindquist E."/>
            <person name="Lipzen A."/>
            <person name="Maire R."/>
            <person name="Meier B."/>
            <person name="Mihaltcheva S."/>
            <person name="Molinier V."/>
            <person name="Murat C."/>
            <person name="Poggeler S."/>
            <person name="Quandt C.A."/>
            <person name="Sperisen C."/>
            <person name="Tritt A."/>
            <person name="Tisserant E."/>
            <person name="Crous P.W."/>
            <person name="Henrissat B."/>
            <person name="Nehls U."/>
            <person name="Egli S."/>
            <person name="Spatafora J.W."/>
            <person name="Grigoriev I.V."/>
            <person name="Martin F.M."/>
        </authorList>
    </citation>
    <scope>NUCLEOTIDE SEQUENCE [LARGE SCALE GENOMIC DNA]</scope>
    <source>
        <strain evidence="7 8">CBS 207.34</strain>
    </source>
</reference>
<dbReference type="Proteomes" id="UP000250140">
    <property type="component" value="Unassembled WGS sequence"/>
</dbReference>
<feature type="binding site" description="axial binding residue" evidence="5">
    <location>
        <position position="459"/>
    </location>
    <ligand>
        <name>heme</name>
        <dbReference type="ChEBI" id="CHEBI:30413"/>
    </ligand>
    <ligandPart>
        <name>Fe</name>
        <dbReference type="ChEBI" id="CHEBI:18248"/>
    </ligandPart>
</feature>
<dbReference type="GO" id="GO:0005506">
    <property type="term" value="F:iron ion binding"/>
    <property type="evidence" value="ECO:0007669"/>
    <property type="project" value="InterPro"/>
</dbReference>
<proteinExistence type="inferred from homology"/>
<dbReference type="AlphaFoldDB" id="A0A8E2F476"/>
<accession>A0A8E2F476</accession>
<dbReference type="EMBL" id="KV749319">
    <property type="protein sequence ID" value="OCL10020.1"/>
    <property type="molecule type" value="Genomic_DNA"/>
</dbReference>
<keyword evidence="5 6" id="KW-0349">Heme</keyword>
<dbReference type="Pfam" id="PF00067">
    <property type="entry name" value="p450"/>
    <property type="match status" value="1"/>
</dbReference>
<gene>
    <name evidence="7" type="ORF">AOQ84DRAFT_431058</name>
</gene>
<dbReference type="SUPFAM" id="SSF48264">
    <property type="entry name" value="Cytochrome P450"/>
    <property type="match status" value="1"/>
</dbReference>
<dbReference type="InterPro" id="IPR050121">
    <property type="entry name" value="Cytochrome_P450_monoxygenase"/>
</dbReference>
<evidence type="ECO:0000256" key="4">
    <source>
        <dbReference type="ARBA" id="ARBA00023004"/>
    </source>
</evidence>
<dbReference type="PANTHER" id="PTHR24305:SF232">
    <property type="entry name" value="P450, PUTATIVE (EUROFUNG)-RELATED"/>
    <property type="match status" value="1"/>
</dbReference>
<feature type="non-terminal residue" evidence="7">
    <location>
        <position position="512"/>
    </location>
</feature>
<dbReference type="GO" id="GO:0020037">
    <property type="term" value="F:heme binding"/>
    <property type="evidence" value="ECO:0007669"/>
    <property type="project" value="InterPro"/>
</dbReference>
<evidence type="ECO:0000256" key="2">
    <source>
        <dbReference type="ARBA" id="ARBA00010617"/>
    </source>
</evidence>
<dbReference type="GO" id="GO:0004497">
    <property type="term" value="F:monooxygenase activity"/>
    <property type="evidence" value="ECO:0007669"/>
    <property type="project" value="UniProtKB-KW"/>
</dbReference>
<dbReference type="Gene3D" id="1.10.630.10">
    <property type="entry name" value="Cytochrome P450"/>
    <property type="match status" value="1"/>
</dbReference>
<evidence type="ECO:0000313" key="8">
    <source>
        <dbReference type="Proteomes" id="UP000250140"/>
    </source>
</evidence>
<dbReference type="CDD" id="cd11060">
    <property type="entry name" value="CYP57A1-like"/>
    <property type="match status" value="1"/>
</dbReference>
<keyword evidence="4 5" id="KW-0408">Iron</keyword>
<dbReference type="PANTHER" id="PTHR24305">
    <property type="entry name" value="CYTOCHROME P450"/>
    <property type="match status" value="1"/>
</dbReference>
<keyword evidence="8" id="KW-1185">Reference proteome</keyword>
<keyword evidence="6" id="KW-0560">Oxidoreductase</keyword>
<evidence type="ECO:0000256" key="6">
    <source>
        <dbReference type="RuleBase" id="RU000461"/>
    </source>
</evidence>
<dbReference type="OrthoDB" id="3934656at2759"/>
<dbReference type="InterPro" id="IPR017972">
    <property type="entry name" value="Cyt_P450_CS"/>
</dbReference>
<keyword evidence="6" id="KW-0503">Monooxygenase</keyword>
<dbReference type="InterPro" id="IPR002401">
    <property type="entry name" value="Cyt_P450_E_grp-I"/>
</dbReference>
<dbReference type="InterPro" id="IPR036396">
    <property type="entry name" value="Cyt_P450_sf"/>
</dbReference>
<evidence type="ECO:0000313" key="7">
    <source>
        <dbReference type="EMBL" id="OCL10020.1"/>
    </source>
</evidence>
<sequence>MAILDFSSVSLSSTSVVIGVAIATAICLRMVYNLYWHPLAAYPGPWYSSSFSVSLALISCFKLEPQWLQYLVKRYGTSTPIRIQPCLLLFPKASALPEIYWDSKCNQKSSFYGSGALGPPHLFSTLDGDEHRSLRKALAGQPWTLGSLKKNWEPRIDDQVQLFIQKMSERANAKEPVIISDKLAEFAADIMTMFSFTEPFGFVKNSRDEHHILQSFREGLPFFGFACRFKFFRNHIIKIPAVAALLLPKPSDRSGMGWLISEANKQVTQREIAIEQGTYHGKPDFLQHCLEARMDGEPLGAIQKRAHVTLLIQAGADTTGTGLGSTLRFIVANPTILKKARQEIDDADAAGKLSAPVKYEEVRQHLPYFTACIKEGLRLHPPAPNIFTRLVGKEGKTIDGHFIPPGTEITSHAYIVHRDPDVYAPDPESFRPERWLESKEKANELDGASFTFGMGPRVCLGKDIAIMELYKLLPEIVRQFDIELLEKGKFVVLGGVAHNKNFRTQLKLRSPK</sequence>
<keyword evidence="3 5" id="KW-0479">Metal-binding</keyword>
<dbReference type="PRINTS" id="PR00385">
    <property type="entry name" value="P450"/>
</dbReference>
<evidence type="ECO:0000256" key="5">
    <source>
        <dbReference type="PIRSR" id="PIRSR602401-1"/>
    </source>
</evidence>
<protein>
    <submittedName>
        <fullName evidence="7">Cytochrome P450</fullName>
    </submittedName>
</protein>
<dbReference type="InterPro" id="IPR001128">
    <property type="entry name" value="Cyt_P450"/>
</dbReference>
<comment type="similarity">
    <text evidence="2 6">Belongs to the cytochrome P450 family.</text>
</comment>
<name>A0A8E2F476_9PEZI</name>
<organism evidence="7 8">
    <name type="scientific">Glonium stellatum</name>
    <dbReference type="NCBI Taxonomy" id="574774"/>
    <lineage>
        <taxon>Eukaryota</taxon>
        <taxon>Fungi</taxon>
        <taxon>Dikarya</taxon>
        <taxon>Ascomycota</taxon>
        <taxon>Pezizomycotina</taxon>
        <taxon>Dothideomycetes</taxon>
        <taxon>Pleosporomycetidae</taxon>
        <taxon>Gloniales</taxon>
        <taxon>Gloniaceae</taxon>
        <taxon>Glonium</taxon>
    </lineage>
</organism>